<keyword evidence="3 4" id="KW-0456">Lyase</keyword>
<accession>A0A955RWU3</accession>
<dbReference type="PANTHER" id="PTHR12599">
    <property type="entry name" value="PTERIN-4-ALPHA-CARBINOLAMINE DEHYDRATASE"/>
    <property type="match status" value="1"/>
</dbReference>
<evidence type="ECO:0000256" key="3">
    <source>
        <dbReference type="ARBA" id="ARBA00023239"/>
    </source>
</evidence>
<organism evidence="5 6">
    <name type="scientific">candidate division WWE3 bacterium</name>
    <dbReference type="NCBI Taxonomy" id="2053526"/>
    <lineage>
        <taxon>Bacteria</taxon>
        <taxon>Katanobacteria</taxon>
    </lineage>
</organism>
<evidence type="ECO:0000256" key="2">
    <source>
        <dbReference type="ARBA" id="ARBA00006472"/>
    </source>
</evidence>
<protein>
    <recommendedName>
        <fullName evidence="4">Putative pterin-4-alpha-carbinolamine dehydratase</fullName>
        <shortName evidence="4">PHS</shortName>
        <ecNumber evidence="4">4.2.1.96</ecNumber>
    </recommendedName>
    <alternativeName>
        <fullName evidence="4">4-alpha-hydroxy-tetrahydropterin dehydratase</fullName>
    </alternativeName>
    <alternativeName>
        <fullName evidence="4">Pterin carbinolamine dehydratase</fullName>
        <shortName evidence="4">PCD</shortName>
    </alternativeName>
</protein>
<comment type="catalytic activity">
    <reaction evidence="1 4">
        <text>(4aS,6R)-4a-hydroxy-L-erythro-5,6,7,8-tetrahydrobiopterin = (6R)-L-erythro-6,7-dihydrobiopterin + H2O</text>
        <dbReference type="Rhea" id="RHEA:11920"/>
        <dbReference type="ChEBI" id="CHEBI:15377"/>
        <dbReference type="ChEBI" id="CHEBI:15642"/>
        <dbReference type="ChEBI" id="CHEBI:43120"/>
        <dbReference type="EC" id="4.2.1.96"/>
    </reaction>
</comment>
<dbReference type="GO" id="GO:0008124">
    <property type="term" value="F:4-alpha-hydroxytetrahydrobiopterin dehydratase activity"/>
    <property type="evidence" value="ECO:0007669"/>
    <property type="project" value="UniProtKB-UniRule"/>
</dbReference>
<sequence length="113" mass="12823">MNKLELNTCEPCQGGIPPLSEEQIQPYLQSINASWNVIDNTTKIQRGFEFSNFMEALSFVNNVGQIAENEGHHPNIYLHDYNKVTITLYTHKIGGLHKNDFILAAKIDHINRG</sequence>
<dbReference type="HAMAP" id="MF_00434">
    <property type="entry name" value="Pterin_4_alpha"/>
    <property type="match status" value="1"/>
</dbReference>
<comment type="similarity">
    <text evidence="2 4">Belongs to the pterin-4-alpha-carbinolamine dehydratase family.</text>
</comment>
<dbReference type="CDD" id="cd00913">
    <property type="entry name" value="PCD_DCoH_subfamily_a"/>
    <property type="match status" value="1"/>
</dbReference>
<reference evidence="5" key="2">
    <citation type="journal article" date="2021" name="Microbiome">
        <title>Successional dynamics and alternative stable states in a saline activated sludge microbial community over 9 years.</title>
        <authorList>
            <person name="Wang Y."/>
            <person name="Ye J."/>
            <person name="Ju F."/>
            <person name="Liu L."/>
            <person name="Boyd J.A."/>
            <person name="Deng Y."/>
            <person name="Parks D.H."/>
            <person name="Jiang X."/>
            <person name="Yin X."/>
            <person name="Woodcroft B.J."/>
            <person name="Tyson G.W."/>
            <person name="Hugenholtz P."/>
            <person name="Polz M.F."/>
            <person name="Zhang T."/>
        </authorList>
    </citation>
    <scope>NUCLEOTIDE SEQUENCE</scope>
    <source>
        <strain evidence="5">HKST-UBA02</strain>
    </source>
</reference>
<dbReference type="GO" id="GO:0006729">
    <property type="term" value="P:tetrahydrobiopterin biosynthetic process"/>
    <property type="evidence" value="ECO:0007669"/>
    <property type="project" value="InterPro"/>
</dbReference>
<gene>
    <name evidence="5" type="ORF">KC573_01295</name>
</gene>
<dbReference type="EMBL" id="JAGQKY010000038">
    <property type="protein sequence ID" value="MCA9397437.1"/>
    <property type="molecule type" value="Genomic_DNA"/>
</dbReference>
<evidence type="ECO:0000256" key="1">
    <source>
        <dbReference type="ARBA" id="ARBA00001554"/>
    </source>
</evidence>
<dbReference type="Proteomes" id="UP000699691">
    <property type="component" value="Unassembled WGS sequence"/>
</dbReference>
<dbReference type="AlphaFoldDB" id="A0A955RWU3"/>
<evidence type="ECO:0000313" key="5">
    <source>
        <dbReference type="EMBL" id="MCA9397437.1"/>
    </source>
</evidence>
<evidence type="ECO:0000313" key="6">
    <source>
        <dbReference type="Proteomes" id="UP000699691"/>
    </source>
</evidence>
<dbReference type="PANTHER" id="PTHR12599:SF0">
    <property type="entry name" value="PTERIN-4-ALPHA-CARBINOLAMINE DEHYDRATASE"/>
    <property type="match status" value="1"/>
</dbReference>
<dbReference type="EC" id="4.2.1.96" evidence="4"/>
<dbReference type="Gene3D" id="3.30.1360.20">
    <property type="entry name" value="Transcriptional coactivator/pterin dehydratase"/>
    <property type="match status" value="1"/>
</dbReference>
<reference evidence="5" key="1">
    <citation type="submission" date="2020-04" db="EMBL/GenBank/DDBJ databases">
        <authorList>
            <person name="Zhang T."/>
        </authorList>
    </citation>
    <scope>NUCLEOTIDE SEQUENCE</scope>
    <source>
        <strain evidence="5">HKST-UBA02</strain>
    </source>
</reference>
<comment type="caution">
    <text evidence="5">The sequence shown here is derived from an EMBL/GenBank/DDBJ whole genome shotgun (WGS) entry which is preliminary data.</text>
</comment>
<name>A0A955RWU3_UNCKA</name>
<dbReference type="SUPFAM" id="SSF55248">
    <property type="entry name" value="PCD-like"/>
    <property type="match status" value="1"/>
</dbReference>
<dbReference type="InterPro" id="IPR036428">
    <property type="entry name" value="PCD_sf"/>
</dbReference>
<dbReference type="Pfam" id="PF01329">
    <property type="entry name" value="Pterin_4a"/>
    <property type="match status" value="1"/>
</dbReference>
<proteinExistence type="inferred from homology"/>
<dbReference type="InterPro" id="IPR001533">
    <property type="entry name" value="Pterin_deHydtase"/>
</dbReference>
<evidence type="ECO:0000256" key="4">
    <source>
        <dbReference type="HAMAP-Rule" id="MF_00434"/>
    </source>
</evidence>